<dbReference type="EMBL" id="LOXM01000040">
    <property type="protein sequence ID" value="KVG73607.1"/>
    <property type="molecule type" value="Genomic_DNA"/>
</dbReference>
<dbReference type="AlphaFoldDB" id="A0A103RTB6"/>
<evidence type="ECO:0000313" key="2">
    <source>
        <dbReference type="EMBL" id="KVG73607.1"/>
    </source>
</evidence>
<dbReference type="Proteomes" id="UP000064029">
    <property type="component" value="Unassembled WGS sequence"/>
</dbReference>
<protein>
    <recommendedName>
        <fullName evidence="1">Ketopantoate reductase C-terminal domain-containing protein</fullName>
    </recommendedName>
</protein>
<proteinExistence type="predicted"/>
<accession>A0A103RTB6</accession>
<reference evidence="2 3" key="1">
    <citation type="submission" date="2015-11" db="EMBL/GenBank/DDBJ databases">
        <title>Expanding the genomic diversity of Burkholderia species for the development of highly accurate diagnostics.</title>
        <authorList>
            <person name="Sahl J."/>
            <person name="Keim P."/>
            <person name="Wagner D."/>
        </authorList>
    </citation>
    <scope>NUCLEOTIDE SEQUENCE [LARGE SCALE GENOMIC DNA]</scope>
    <source>
        <strain evidence="2 3">MSMB2036</strain>
    </source>
</reference>
<dbReference type="Gene3D" id="1.10.1040.10">
    <property type="entry name" value="N-(1-d-carboxylethyl)-l-norvaline Dehydrogenase, domain 2"/>
    <property type="match status" value="1"/>
</dbReference>
<dbReference type="Pfam" id="PF08546">
    <property type="entry name" value="ApbA_C"/>
    <property type="match status" value="1"/>
</dbReference>
<comment type="caution">
    <text evidence="2">The sequence shown here is derived from an EMBL/GenBank/DDBJ whole genome shotgun (WGS) entry which is preliminary data.</text>
</comment>
<evidence type="ECO:0000313" key="3">
    <source>
        <dbReference type="Proteomes" id="UP000064029"/>
    </source>
</evidence>
<dbReference type="InterPro" id="IPR013752">
    <property type="entry name" value="KPA_reductase"/>
</dbReference>
<evidence type="ECO:0000259" key="1">
    <source>
        <dbReference type="Pfam" id="PF08546"/>
    </source>
</evidence>
<dbReference type="InterPro" id="IPR013328">
    <property type="entry name" value="6PGD_dom2"/>
</dbReference>
<name>A0A103RTB6_9BURK</name>
<gene>
    <name evidence="2" type="ORF">WJ33_16285</name>
</gene>
<dbReference type="SUPFAM" id="SSF48179">
    <property type="entry name" value="6-phosphogluconate dehydrogenase C-terminal domain-like"/>
    <property type="match status" value="1"/>
</dbReference>
<dbReference type="InterPro" id="IPR008927">
    <property type="entry name" value="6-PGluconate_DH-like_C_sf"/>
</dbReference>
<feature type="domain" description="Ketopantoate reductase C-terminal" evidence="1">
    <location>
        <begin position="29"/>
        <end position="69"/>
    </location>
</feature>
<organism evidence="2 3">
    <name type="scientific">Burkholderia ubonensis</name>
    <dbReference type="NCBI Taxonomy" id="101571"/>
    <lineage>
        <taxon>Bacteria</taxon>
        <taxon>Pseudomonadati</taxon>
        <taxon>Pseudomonadota</taxon>
        <taxon>Betaproteobacteria</taxon>
        <taxon>Burkholderiales</taxon>
        <taxon>Burkholderiaceae</taxon>
        <taxon>Burkholderia</taxon>
        <taxon>Burkholderia cepacia complex</taxon>
    </lineage>
</organism>
<sequence>MPAAWIPAVLDAPDPLFRMFGARMLAIDPLARSSMSDVLAARRPTEVEWINGEVVRLVEGFRATVPVNARRRAVGRAGGMSAGRQTIACRCDAVQ</sequence>